<sequence length="109" mass="12441">MGDGRTSVWSQAGQDQRAWADHSVSRQDQWAWREKQRGPREREAATAASVHQREPEAQCRVATPPTAAEWPSPKQLQQFQSKPASDQRVGRGSSVFLLLKFKTRRWQAV</sequence>
<feature type="compositionally biased region" description="Basic and acidic residues" evidence="1">
    <location>
        <begin position="18"/>
        <end position="44"/>
    </location>
</feature>
<evidence type="ECO:0000313" key="2">
    <source>
        <dbReference type="Ensembl" id="ENSGACP00000022322.1"/>
    </source>
</evidence>
<organism evidence="2">
    <name type="scientific">Gasterosteus aculeatus</name>
    <name type="common">Three-spined stickleback</name>
    <dbReference type="NCBI Taxonomy" id="69293"/>
    <lineage>
        <taxon>Eukaryota</taxon>
        <taxon>Metazoa</taxon>
        <taxon>Chordata</taxon>
        <taxon>Craniata</taxon>
        <taxon>Vertebrata</taxon>
        <taxon>Euteleostomi</taxon>
        <taxon>Actinopterygii</taxon>
        <taxon>Neopterygii</taxon>
        <taxon>Teleostei</taxon>
        <taxon>Neoteleostei</taxon>
        <taxon>Acanthomorphata</taxon>
        <taxon>Eupercaria</taxon>
        <taxon>Perciformes</taxon>
        <taxon>Cottioidei</taxon>
        <taxon>Gasterosteales</taxon>
        <taxon>Gasterosteidae</taxon>
        <taxon>Gasterosteus</taxon>
    </lineage>
</organism>
<dbReference type="AlphaFoldDB" id="G3PXI3"/>
<feature type="region of interest" description="Disordered" evidence="1">
    <location>
        <begin position="1"/>
        <end position="90"/>
    </location>
</feature>
<dbReference type="Bgee" id="ENSGACG00000016901">
    <property type="expression patterns" value="Expressed in diencephalon and 13 other cell types or tissues"/>
</dbReference>
<reference evidence="2" key="1">
    <citation type="submission" date="2006-01" db="EMBL/GenBank/DDBJ databases">
        <authorList>
            <person name="Lindblad-Toh K."/>
            <person name="Mauceli E."/>
            <person name="Grabherr M."/>
            <person name="Chang J.L."/>
            <person name="Lander E.S."/>
        </authorList>
    </citation>
    <scope>NUCLEOTIDE SEQUENCE [LARGE SCALE GENOMIC DNA]</scope>
</reference>
<accession>G3PXI3</accession>
<protein>
    <submittedName>
        <fullName evidence="2">Uncharacterized protein</fullName>
    </submittedName>
</protein>
<feature type="compositionally biased region" description="Polar residues" evidence="1">
    <location>
        <begin position="74"/>
        <end position="84"/>
    </location>
</feature>
<name>G3PXI3_GASAC</name>
<reference evidence="2" key="2">
    <citation type="submission" date="2024-04" db="UniProtKB">
        <authorList>
            <consortium name="Ensembl"/>
        </authorList>
    </citation>
    <scope>IDENTIFICATION</scope>
</reference>
<evidence type="ECO:0000256" key="1">
    <source>
        <dbReference type="SAM" id="MobiDB-lite"/>
    </source>
</evidence>
<dbReference type="Ensembl" id="ENSGACT00000022364.1">
    <property type="protein sequence ID" value="ENSGACP00000022322.1"/>
    <property type="gene ID" value="ENSGACG00000016901.1"/>
</dbReference>
<proteinExistence type="predicted"/>
<dbReference type="InParanoid" id="G3PXI3"/>